<evidence type="ECO:0000256" key="2">
    <source>
        <dbReference type="ARBA" id="ARBA00011741"/>
    </source>
</evidence>
<comment type="caution">
    <text evidence="6">The sequence shown here is derived from an EMBL/GenBank/DDBJ whole genome shotgun (WGS) entry which is preliminary data.</text>
</comment>
<dbReference type="AlphaFoldDB" id="A0A0K8PA16"/>
<reference evidence="7" key="1">
    <citation type="submission" date="2015-07" db="EMBL/GenBank/DDBJ databases">
        <title>Discovery of a poly(ethylene terephthalate assimilation.</title>
        <authorList>
            <person name="Yoshida S."/>
            <person name="Hiraga K."/>
            <person name="Takehana T."/>
            <person name="Taniguchi I."/>
            <person name="Yamaji H."/>
            <person name="Maeda Y."/>
            <person name="Toyohara K."/>
            <person name="Miyamoto K."/>
            <person name="Kimura Y."/>
            <person name="Oda K."/>
        </authorList>
    </citation>
    <scope>NUCLEOTIDE SEQUENCE [LARGE SCALE GENOMIC DNA]</scope>
    <source>
        <strain evidence="7">NBRC 110686 / TISTR 2288 / 201-F6</strain>
    </source>
</reference>
<dbReference type="NCBIfam" id="NF002535">
    <property type="entry name" value="PRK02079.1"/>
    <property type="match status" value="1"/>
</dbReference>
<dbReference type="HAMAP" id="MF_00655">
    <property type="entry name" value="PQQ_syn_PqqD"/>
    <property type="match status" value="1"/>
</dbReference>
<sequence>MNDAGPAAAALVPQAVPRLAPGLRLQWEPAQNAHVLLYPEGMVRLNGSAGEILVRCDGRRTLGEVVAELEAAFATAGLERDVFGFVELALRQRWLRLETGSAAAVSAPGPVTGSAGGPDAAAQARGAEPATEPRR</sequence>
<evidence type="ECO:0000256" key="1">
    <source>
        <dbReference type="ARBA" id="ARBA00004886"/>
    </source>
</evidence>
<evidence type="ECO:0000256" key="5">
    <source>
        <dbReference type="SAM" id="MobiDB-lite"/>
    </source>
</evidence>
<dbReference type="InterPro" id="IPR022479">
    <property type="entry name" value="PqqD_bac"/>
</dbReference>
<comment type="pathway">
    <text evidence="1 4">Cofactor biosynthesis; pyrroloquinoline quinone biosynthesis.</text>
</comment>
<comment type="similarity">
    <text evidence="4">Belongs to the PqqD family.</text>
</comment>
<dbReference type="Proteomes" id="UP000037660">
    <property type="component" value="Unassembled WGS sequence"/>
</dbReference>
<evidence type="ECO:0000256" key="3">
    <source>
        <dbReference type="ARBA" id="ARBA00022905"/>
    </source>
</evidence>
<dbReference type="STRING" id="1547922.ISF6_0419"/>
<comment type="function">
    <text evidence="4">Functions as a PqqA binding protein and presents PqqA to PqqE, in the pyrroloquinoline quinone (PQQ) biosynthetic pathway.</text>
</comment>
<dbReference type="InterPro" id="IPR041881">
    <property type="entry name" value="PqqD_sf"/>
</dbReference>
<reference evidence="6 7" key="2">
    <citation type="journal article" date="2016" name="Science">
        <title>A bacterium that degrades and assimilates poly(ethylene terephthalate).</title>
        <authorList>
            <person name="Yoshida S."/>
            <person name="Hiraga K."/>
            <person name="Takehana T."/>
            <person name="Taniguchi I."/>
            <person name="Yamaji H."/>
            <person name="Maeda Y."/>
            <person name="Toyohara K."/>
            <person name="Miyamoto K."/>
            <person name="Kimura Y."/>
            <person name="Oda K."/>
        </authorList>
    </citation>
    <scope>NUCLEOTIDE SEQUENCE [LARGE SCALE GENOMIC DNA]</scope>
    <source>
        <strain evidence="7">NBRC 110686 / TISTR 2288 / 201-F6</strain>
    </source>
</reference>
<dbReference type="Gene3D" id="1.10.10.1150">
    <property type="entry name" value="Coenzyme PQQ synthesis protein D (PqqD)"/>
    <property type="match status" value="1"/>
</dbReference>
<dbReference type="EMBL" id="BBYR01000116">
    <property type="protein sequence ID" value="GAP39000.1"/>
    <property type="molecule type" value="Genomic_DNA"/>
</dbReference>
<evidence type="ECO:0000313" key="6">
    <source>
        <dbReference type="EMBL" id="GAP39000.1"/>
    </source>
</evidence>
<evidence type="ECO:0000256" key="4">
    <source>
        <dbReference type="HAMAP-Rule" id="MF_00655"/>
    </source>
</evidence>
<keyword evidence="3 4" id="KW-0884">PQQ biosynthesis</keyword>
<accession>A0A0K8PA16</accession>
<proteinExistence type="inferred from homology"/>
<dbReference type="GO" id="GO:0048038">
    <property type="term" value="F:quinone binding"/>
    <property type="evidence" value="ECO:0007669"/>
    <property type="project" value="InterPro"/>
</dbReference>
<name>A0A0K8PA16_PISS1</name>
<dbReference type="InterPro" id="IPR008792">
    <property type="entry name" value="PQQD"/>
</dbReference>
<dbReference type="NCBIfam" id="TIGR03859">
    <property type="entry name" value="PQQ_PqqD"/>
    <property type="match status" value="1"/>
</dbReference>
<organism evidence="6 7">
    <name type="scientific">Piscinibacter sakaiensis</name>
    <name type="common">Ideonella sakaiensis</name>
    <dbReference type="NCBI Taxonomy" id="1547922"/>
    <lineage>
        <taxon>Bacteria</taxon>
        <taxon>Pseudomonadati</taxon>
        <taxon>Pseudomonadota</taxon>
        <taxon>Betaproteobacteria</taxon>
        <taxon>Burkholderiales</taxon>
        <taxon>Sphaerotilaceae</taxon>
        <taxon>Piscinibacter</taxon>
    </lineage>
</organism>
<feature type="region of interest" description="Disordered" evidence="5">
    <location>
        <begin position="104"/>
        <end position="135"/>
    </location>
</feature>
<dbReference type="GO" id="GO:0018189">
    <property type="term" value="P:pyrroloquinoline quinone biosynthetic process"/>
    <property type="evidence" value="ECO:0007669"/>
    <property type="project" value="UniProtKB-UniRule"/>
</dbReference>
<protein>
    <recommendedName>
        <fullName evidence="4">PqqA binding protein</fullName>
    </recommendedName>
    <alternativeName>
        <fullName evidence="4">Coenzyme PQQ synthesis protein D</fullName>
    </alternativeName>
    <alternativeName>
        <fullName evidence="4">Pyrroloquinoline quinone biosynthesis protein D</fullName>
    </alternativeName>
</protein>
<dbReference type="UniPathway" id="UPA00539"/>
<keyword evidence="7" id="KW-1185">Reference proteome</keyword>
<gene>
    <name evidence="4" type="primary">pqqD</name>
    <name evidence="6" type="ORF">ISF6_0419</name>
</gene>
<evidence type="ECO:0000313" key="7">
    <source>
        <dbReference type="Proteomes" id="UP000037660"/>
    </source>
</evidence>
<comment type="subunit">
    <text evidence="2 4">Monomer. Interacts with PqqE.</text>
</comment>
<dbReference type="Pfam" id="PF05402">
    <property type="entry name" value="PqqD"/>
    <property type="match status" value="1"/>
</dbReference>
<dbReference type="OrthoDB" id="7356791at2"/>